<dbReference type="EMBL" id="KE375214">
    <property type="protein sequence ID" value="EPQ61759.1"/>
    <property type="molecule type" value="Genomic_DNA"/>
</dbReference>
<evidence type="ECO:0000313" key="3">
    <source>
        <dbReference type="EMBL" id="SUZ13637.1"/>
    </source>
</evidence>
<reference evidence="3" key="3">
    <citation type="submission" date="2018-07" db="EMBL/GenBank/DDBJ databases">
        <authorList>
            <person name="Quirk P.G."/>
            <person name="Krulwich T.A."/>
        </authorList>
    </citation>
    <scope>NUCLEOTIDE SEQUENCE</scope>
    <source>
        <strain evidence="3">96224</strain>
    </source>
</reference>
<reference evidence="2" key="2">
    <citation type="submission" date="2013-01" db="EMBL/GenBank/DDBJ databases">
        <title>The wheat powdery mildew genome reveals unique evolution of an obligate biotroph.</title>
        <authorList>
            <person name="Oberhaensli S."/>
            <person name="Wicker T."/>
            <person name="Keller B."/>
        </authorList>
    </citation>
    <scope>NUCLEOTIDE SEQUENCE</scope>
    <source>
        <strain evidence="2">96224</strain>
    </source>
</reference>
<feature type="region of interest" description="Disordered" evidence="1">
    <location>
        <begin position="1"/>
        <end position="20"/>
    </location>
</feature>
<dbReference type="EMBL" id="UIGY01000243">
    <property type="protein sequence ID" value="SUZ13637.1"/>
    <property type="molecule type" value="Genomic_DNA"/>
</dbReference>
<feature type="compositionally biased region" description="Polar residues" evidence="1">
    <location>
        <begin position="1"/>
        <end position="14"/>
    </location>
</feature>
<dbReference type="InterPro" id="IPR029063">
    <property type="entry name" value="SAM-dependent_MTases_sf"/>
</dbReference>
<dbReference type="OrthoDB" id="194386at2759"/>
<organism evidence="3">
    <name type="scientific">Blumeria graminis f. sp. tritici 96224</name>
    <dbReference type="NCBI Taxonomy" id="1268274"/>
    <lineage>
        <taxon>Eukaryota</taxon>
        <taxon>Fungi</taxon>
        <taxon>Dikarya</taxon>
        <taxon>Ascomycota</taxon>
        <taxon>Pezizomycotina</taxon>
        <taxon>Leotiomycetes</taxon>
        <taxon>Erysiphales</taxon>
        <taxon>Erysiphaceae</taxon>
        <taxon>Blumeria</taxon>
    </lineage>
</organism>
<dbReference type="HOGENOM" id="CLU_038942_1_2_1"/>
<dbReference type="Gene3D" id="3.40.50.150">
    <property type="entry name" value="Vaccinia Virus protein VP39"/>
    <property type="match status" value="1"/>
</dbReference>
<name>A0A061HC32_BLUGR</name>
<dbReference type="Pfam" id="PF10294">
    <property type="entry name" value="Methyltransf_16"/>
    <property type="match status" value="1"/>
</dbReference>
<dbReference type="InterPro" id="IPR019410">
    <property type="entry name" value="Methyltransf_16"/>
</dbReference>
<dbReference type="AlphaFoldDB" id="A0A061HC32"/>
<dbReference type="GO" id="GO:0005737">
    <property type="term" value="C:cytoplasm"/>
    <property type="evidence" value="ECO:0007669"/>
    <property type="project" value="TreeGrafter"/>
</dbReference>
<gene>
    <name evidence="2" type="ORF">BGT96224_2933</name>
    <name evidence="3" type="ORF">BGT96224V2_LOCUS6797</name>
</gene>
<dbReference type="Proteomes" id="UP000053110">
    <property type="component" value="Unassembled WGS sequence"/>
</dbReference>
<sequence length="387" mass="44362">MNGHNENNGTSPSATEPMRSRVQSIYSVESSRTLERFVRQYLQLYARIDYPDGNELKPDFVQQWLFTHLFSRECNRKHPVRYKLRVLKELMNRIESCIDDWNVEGLSDNLMDVLGDLYSSDMATYLNSSFERSDIMYTLSNLRAEFLNSDPPHYCSNLFNPPLLFRVPTITICEPSTILATDGSTGVRTWEAALHIGDYLCSHPEIIRDKRVLELGSGTAYLSILCARYLGATFTFATDGCPVAISTHDSNFQLNNLHPGRIRSQQLLWEEHPGDRYLFPELQRGETIDVILGADIIYEIQGIIALVMMLSVLLGYYPKAKVLISVTIRNPNTFADFLCRCQQRGWRFTVIEWNVQREQDQNGPFIHAMAPMIIISLCTEPRQLMLA</sequence>
<dbReference type="PANTHER" id="PTHR14614">
    <property type="entry name" value="HEPATOCELLULAR CARCINOMA-ASSOCIATED ANTIGEN"/>
    <property type="match status" value="1"/>
</dbReference>
<accession>A0A061HC32</accession>
<proteinExistence type="predicted"/>
<reference evidence="4" key="1">
    <citation type="journal article" date="2013" name="Nat. Genet.">
        <title>The wheat powdery mildew genome shows the unique evolution of an obligate biotroph.</title>
        <authorList>
            <person name="Wicker T."/>
            <person name="Oberhaensli S."/>
            <person name="Parlange F."/>
            <person name="Buchmann J.P."/>
            <person name="Shatalina M."/>
            <person name="Roffler S."/>
            <person name="Ben-David R."/>
            <person name="Dolezel J."/>
            <person name="Simkova H."/>
            <person name="Schulze-Lefert P."/>
            <person name="Spanu P.D."/>
            <person name="Bruggmann R."/>
            <person name="Amselem J."/>
            <person name="Quesneville H."/>
            <person name="Ver Loren van Themaat E."/>
            <person name="Paape T."/>
            <person name="Shimizu K.K."/>
            <person name="Keller B."/>
        </authorList>
    </citation>
    <scope>NUCLEOTIDE SEQUENCE [LARGE SCALE GENOMIC DNA]</scope>
    <source>
        <strain evidence="4">96224</strain>
    </source>
</reference>
<dbReference type="GO" id="GO:0008757">
    <property type="term" value="F:S-adenosylmethionine-dependent methyltransferase activity"/>
    <property type="evidence" value="ECO:0007669"/>
    <property type="project" value="UniProtKB-ARBA"/>
</dbReference>
<evidence type="ECO:0000256" key="1">
    <source>
        <dbReference type="SAM" id="MobiDB-lite"/>
    </source>
</evidence>
<dbReference type="PANTHER" id="PTHR14614:SF130">
    <property type="entry name" value="PROTEIN-LYSINE N-METHYLTRANSFERASE EEF2KMT"/>
    <property type="match status" value="1"/>
</dbReference>
<protein>
    <submittedName>
        <fullName evidence="3">Bgt-2933</fullName>
    </submittedName>
</protein>
<evidence type="ECO:0000313" key="4">
    <source>
        <dbReference type="Proteomes" id="UP000053110"/>
    </source>
</evidence>
<evidence type="ECO:0000313" key="2">
    <source>
        <dbReference type="EMBL" id="EPQ61759.1"/>
    </source>
</evidence>
<dbReference type="SUPFAM" id="SSF53335">
    <property type="entry name" value="S-adenosyl-L-methionine-dependent methyltransferases"/>
    <property type="match status" value="1"/>
</dbReference>